<dbReference type="HOGENOM" id="CLU_1722588_0_0_1"/>
<dbReference type="EMBL" id="KN834809">
    <property type="protein sequence ID" value="KIK55167.1"/>
    <property type="molecule type" value="Genomic_DNA"/>
</dbReference>
<evidence type="ECO:0000313" key="2">
    <source>
        <dbReference type="Proteomes" id="UP000053593"/>
    </source>
</evidence>
<proteinExistence type="predicted"/>
<keyword evidence="2" id="KW-1185">Reference proteome</keyword>
<organism evidence="1 2">
    <name type="scientific">Collybiopsis luxurians FD-317 M1</name>
    <dbReference type="NCBI Taxonomy" id="944289"/>
    <lineage>
        <taxon>Eukaryota</taxon>
        <taxon>Fungi</taxon>
        <taxon>Dikarya</taxon>
        <taxon>Basidiomycota</taxon>
        <taxon>Agaricomycotina</taxon>
        <taxon>Agaricomycetes</taxon>
        <taxon>Agaricomycetidae</taxon>
        <taxon>Agaricales</taxon>
        <taxon>Marasmiineae</taxon>
        <taxon>Omphalotaceae</taxon>
        <taxon>Collybiopsis</taxon>
        <taxon>Collybiopsis luxurians</taxon>
    </lineage>
</organism>
<reference evidence="1 2" key="1">
    <citation type="submission" date="2014-04" db="EMBL/GenBank/DDBJ databases">
        <title>Evolutionary Origins and Diversification of the Mycorrhizal Mutualists.</title>
        <authorList>
            <consortium name="DOE Joint Genome Institute"/>
            <consortium name="Mycorrhizal Genomics Consortium"/>
            <person name="Kohler A."/>
            <person name="Kuo A."/>
            <person name="Nagy L.G."/>
            <person name="Floudas D."/>
            <person name="Copeland A."/>
            <person name="Barry K.W."/>
            <person name="Cichocki N."/>
            <person name="Veneault-Fourrey C."/>
            <person name="LaButti K."/>
            <person name="Lindquist E.A."/>
            <person name="Lipzen A."/>
            <person name="Lundell T."/>
            <person name="Morin E."/>
            <person name="Murat C."/>
            <person name="Riley R."/>
            <person name="Ohm R."/>
            <person name="Sun H."/>
            <person name="Tunlid A."/>
            <person name="Henrissat B."/>
            <person name="Grigoriev I.V."/>
            <person name="Hibbett D.S."/>
            <person name="Martin F."/>
        </authorList>
    </citation>
    <scope>NUCLEOTIDE SEQUENCE [LARGE SCALE GENOMIC DNA]</scope>
    <source>
        <strain evidence="1 2">FD-317 M1</strain>
    </source>
</reference>
<gene>
    <name evidence="1" type="ORF">GYMLUDRAFT_884739</name>
</gene>
<sequence>MFFYHIRDFNGTLGKLIFNTVVTRSGEGSSRCCASCRGDTSSPTFDNSRFHKSLAIRNAFWGPMYNPDWLTCIQDKTFSSNIAKGCSPEGLLSPLESKRSMHNSTLVNSPPSVECSSISTRNCPCSYSSSSYCLTSFPFLLTRCLANTLQTG</sequence>
<accession>A0A0D0CAV0</accession>
<protein>
    <submittedName>
        <fullName evidence="1">Uncharacterized protein</fullName>
    </submittedName>
</protein>
<name>A0A0D0CAV0_9AGAR</name>
<evidence type="ECO:0000313" key="1">
    <source>
        <dbReference type="EMBL" id="KIK55167.1"/>
    </source>
</evidence>
<dbReference type="Proteomes" id="UP000053593">
    <property type="component" value="Unassembled WGS sequence"/>
</dbReference>
<dbReference type="AlphaFoldDB" id="A0A0D0CAV0"/>